<evidence type="ECO:0000256" key="5">
    <source>
        <dbReference type="SAM" id="SignalP"/>
    </source>
</evidence>
<evidence type="ECO:0000313" key="8">
    <source>
        <dbReference type="EMBL" id="MFC5292556.1"/>
    </source>
</evidence>
<dbReference type="PANTHER" id="PTHR35936:SF17">
    <property type="entry name" value="ARGININE-BINDING EXTRACELLULAR PROTEIN ARTP"/>
    <property type="match status" value="1"/>
</dbReference>
<protein>
    <submittedName>
        <fullName evidence="8">Transporter substrate-binding domain-containing protein</fullName>
    </submittedName>
</protein>
<dbReference type="SUPFAM" id="SSF53850">
    <property type="entry name" value="Periplasmic binding protein-like II"/>
    <property type="match status" value="1"/>
</dbReference>
<comment type="caution">
    <text evidence="8">The sequence shown here is derived from an EMBL/GenBank/DDBJ whole genome shotgun (WGS) entry which is preliminary data.</text>
</comment>
<dbReference type="RefSeq" id="WP_158446913.1">
    <property type="nucleotide sequence ID" value="NZ_JAOAOS010000002.1"/>
</dbReference>
<feature type="domain" description="Solute-binding protein family 3/N-terminal" evidence="6">
    <location>
        <begin position="24"/>
        <end position="257"/>
    </location>
</feature>
<dbReference type="PROSITE" id="PS01039">
    <property type="entry name" value="SBP_BACTERIAL_3"/>
    <property type="match status" value="1"/>
</dbReference>
<gene>
    <name evidence="8" type="ORF">ACFPK2_06085</name>
</gene>
<keyword evidence="3 5" id="KW-0732">Signal</keyword>
<dbReference type="InterPro" id="IPR018313">
    <property type="entry name" value="SBP_3_CS"/>
</dbReference>
<evidence type="ECO:0000259" key="6">
    <source>
        <dbReference type="SMART" id="SM00062"/>
    </source>
</evidence>
<dbReference type="Proteomes" id="UP001595976">
    <property type="component" value="Unassembled WGS sequence"/>
</dbReference>
<dbReference type="Gene3D" id="3.40.190.10">
    <property type="entry name" value="Periplasmic binding protein-like II"/>
    <property type="match status" value="2"/>
</dbReference>
<feature type="signal peptide" evidence="5">
    <location>
        <begin position="1"/>
        <end position="22"/>
    </location>
</feature>
<dbReference type="EMBL" id="JBHSLI010000002">
    <property type="protein sequence ID" value="MFC5292556.1"/>
    <property type="molecule type" value="Genomic_DNA"/>
</dbReference>
<sequence>MRHTALALLSGAALLLAGSAFAREVKVGTECTNPPFNYRTAGGALTGFDVDIAREIGKRAGFELQFVCQAFDGLIPALTARKFDLVLASLSITEARQKNIDFSIPYRGSTGRFVGPKTSKLEPLTADGQPNPKALDGKVVGMIRASTYDRYFTELFPGVQIARYENYETLLLDLGSGRVDLIMAGPIKMADFLTEERGKDFAFIGPELESIKYFGPGVGVGLRKNEPELADKVNDALKGMFADGTFKAINQKYWKFTVLPSVWMD</sequence>
<evidence type="ECO:0000256" key="3">
    <source>
        <dbReference type="ARBA" id="ARBA00022729"/>
    </source>
</evidence>
<evidence type="ECO:0000259" key="7">
    <source>
        <dbReference type="SMART" id="SM00079"/>
    </source>
</evidence>
<organism evidence="8 9">
    <name type="scientific">Bosea minatitlanensis</name>
    <dbReference type="NCBI Taxonomy" id="128782"/>
    <lineage>
        <taxon>Bacteria</taxon>
        <taxon>Pseudomonadati</taxon>
        <taxon>Pseudomonadota</taxon>
        <taxon>Alphaproteobacteria</taxon>
        <taxon>Hyphomicrobiales</taxon>
        <taxon>Boseaceae</taxon>
        <taxon>Bosea</taxon>
    </lineage>
</organism>
<feature type="domain" description="Ionotropic glutamate receptor C-terminal" evidence="7">
    <location>
        <begin position="24"/>
        <end position="256"/>
    </location>
</feature>
<accession>A0ABW0F0T1</accession>
<dbReference type="InterPro" id="IPR001638">
    <property type="entry name" value="Solute-binding_3/MltF_N"/>
</dbReference>
<proteinExistence type="inferred from homology"/>
<dbReference type="Pfam" id="PF00497">
    <property type="entry name" value="SBP_bac_3"/>
    <property type="match status" value="1"/>
</dbReference>
<comment type="subcellular location">
    <subcellularLocation>
        <location evidence="1">Cell envelope</location>
    </subcellularLocation>
</comment>
<comment type="similarity">
    <text evidence="2 4">Belongs to the bacterial solute-binding protein 3 family.</text>
</comment>
<evidence type="ECO:0000313" key="9">
    <source>
        <dbReference type="Proteomes" id="UP001595976"/>
    </source>
</evidence>
<dbReference type="SMART" id="SM00062">
    <property type="entry name" value="PBPb"/>
    <property type="match status" value="1"/>
</dbReference>
<name>A0ABW0F0T1_9HYPH</name>
<dbReference type="SMART" id="SM00079">
    <property type="entry name" value="PBPe"/>
    <property type="match status" value="1"/>
</dbReference>
<feature type="chain" id="PRO_5045653271" evidence="5">
    <location>
        <begin position="23"/>
        <end position="265"/>
    </location>
</feature>
<keyword evidence="9" id="KW-1185">Reference proteome</keyword>
<reference evidence="9" key="1">
    <citation type="journal article" date="2019" name="Int. J. Syst. Evol. Microbiol.">
        <title>The Global Catalogue of Microorganisms (GCM) 10K type strain sequencing project: providing services to taxonomists for standard genome sequencing and annotation.</title>
        <authorList>
            <consortium name="The Broad Institute Genomics Platform"/>
            <consortium name="The Broad Institute Genome Sequencing Center for Infectious Disease"/>
            <person name="Wu L."/>
            <person name="Ma J."/>
        </authorList>
    </citation>
    <scope>NUCLEOTIDE SEQUENCE [LARGE SCALE GENOMIC DNA]</scope>
    <source>
        <strain evidence="9">CGMCC 1.15643</strain>
    </source>
</reference>
<evidence type="ECO:0000256" key="1">
    <source>
        <dbReference type="ARBA" id="ARBA00004196"/>
    </source>
</evidence>
<dbReference type="InterPro" id="IPR001320">
    <property type="entry name" value="Iontro_rcpt_C"/>
</dbReference>
<evidence type="ECO:0000256" key="2">
    <source>
        <dbReference type="ARBA" id="ARBA00010333"/>
    </source>
</evidence>
<evidence type="ECO:0000256" key="4">
    <source>
        <dbReference type="RuleBase" id="RU003744"/>
    </source>
</evidence>
<dbReference type="PANTHER" id="PTHR35936">
    <property type="entry name" value="MEMBRANE-BOUND LYTIC MUREIN TRANSGLYCOSYLASE F"/>
    <property type="match status" value="1"/>
</dbReference>